<dbReference type="Gene3D" id="3.40.462.20">
    <property type="match status" value="1"/>
</dbReference>
<keyword evidence="2" id="KW-0285">Flavoprotein</keyword>
<dbReference type="SUPFAM" id="SSF56176">
    <property type="entry name" value="FAD-binding/transporter-associated domain-like"/>
    <property type="match status" value="1"/>
</dbReference>
<organism evidence="7 8">
    <name type="scientific">Corynascus novoguineensis</name>
    <dbReference type="NCBI Taxonomy" id="1126955"/>
    <lineage>
        <taxon>Eukaryota</taxon>
        <taxon>Fungi</taxon>
        <taxon>Dikarya</taxon>
        <taxon>Ascomycota</taxon>
        <taxon>Pezizomycotina</taxon>
        <taxon>Sordariomycetes</taxon>
        <taxon>Sordariomycetidae</taxon>
        <taxon>Sordariales</taxon>
        <taxon>Chaetomiaceae</taxon>
        <taxon>Corynascus</taxon>
    </lineage>
</organism>
<dbReference type="InterPro" id="IPR006094">
    <property type="entry name" value="Oxid_FAD_bind_N"/>
</dbReference>
<dbReference type="EMBL" id="MU857639">
    <property type="protein sequence ID" value="KAK4248356.1"/>
    <property type="molecule type" value="Genomic_DNA"/>
</dbReference>
<dbReference type="InterPro" id="IPR036318">
    <property type="entry name" value="FAD-bd_PCMH-like_sf"/>
</dbReference>
<dbReference type="GO" id="GO:0016491">
    <property type="term" value="F:oxidoreductase activity"/>
    <property type="evidence" value="ECO:0007669"/>
    <property type="project" value="UniProtKB-KW"/>
</dbReference>
<evidence type="ECO:0000256" key="1">
    <source>
        <dbReference type="ARBA" id="ARBA00005466"/>
    </source>
</evidence>
<evidence type="ECO:0000313" key="8">
    <source>
        <dbReference type="Proteomes" id="UP001303647"/>
    </source>
</evidence>
<evidence type="ECO:0000313" key="7">
    <source>
        <dbReference type="EMBL" id="KAK4248356.1"/>
    </source>
</evidence>
<dbReference type="PANTHER" id="PTHR42973">
    <property type="entry name" value="BINDING OXIDOREDUCTASE, PUTATIVE (AFU_ORTHOLOGUE AFUA_1G17690)-RELATED"/>
    <property type="match status" value="1"/>
</dbReference>
<dbReference type="InterPro" id="IPR050416">
    <property type="entry name" value="FAD-linked_Oxidoreductase"/>
</dbReference>
<comment type="similarity">
    <text evidence="1">Belongs to the oxygen-dependent FAD-linked oxidoreductase family.</text>
</comment>
<keyword evidence="8" id="KW-1185">Reference proteome</keyword>
<feature type="compositionally biased region" description="Low complexity" evidence="5">
    <location>
        <begin position="52"/>
        <end position="65"/>
    </location>
</feature>
<sequence>MAATPEQSLSQFINSLQLTNRQADELTAELLKDPALVPFLESRDNPDQDNESSSGSSSSSSSTTGLSAACRVLRTTLGAEQFVTAEKFTEPNGTWSATTWQRPACAVLPETAQDVAAALRTVRFFGVRFAVRSGGHSPNPGHSSVPNPGILIDLRRLNGIRVNGPDAKTVTVGPGQRWGDVIAALDPYKVTVIGGRSPSVGVGGLILGGGYFHFSPEFGLAADNVKSFEVVLTDGSIVKASSCKHPDLFWALKGGGPNFGIVTSFELYTVPVHEVWVEGLAFSPTQVPDVFETYAAFQKSTSPDLKATVSVVVSLDVVLVALLYSAPSQSRPRAFAPFENLTPLAVVLPPTNTTILKFSQLSAATQPNYATRHDYRAVSSKIDAKLYTDVYNIWFEQATKVKAATGANQTFTVQTFSKNLVQQGIKRGGNPLGMPLEDFQCWTTLVDWNDAADDAAVRRVGIETTEAWRRLSTERGLGVDYLYMNDASRDQNPLASYGAANIARLQAVAAKYDPAKVFQTLQHGGFLLRNV</sequence>
<dbReference type="Gene3D" id="3.30.465.10">
    <property type="match status" value="1"/>
</dbReference>
<dbReference type="Proteomes" id="UP001303647">
    <property type="component" value="Unassembled WGS sequence"/>
</dbReference>
<keyword evidence="4" id="KW-0560">Oxidoreductase</keyword>
<feature type="region of interest" description="Disordered" evidence="5">
    <location>
        <begin position="40"/>
        <end position="65"/>
    </location>
</feature>
<name>A0AAN7HG13_9PEZI</name>
<evidence type="ECO:0000259" key="6">
    <source>
        <dbReference type="PROSITE" id="PS51387"/>
    </source>
</evidence>
<feature type="domain" description="FAD-binding PCMH-type" evidence="6">
    <location>
        <begin position="99"/>
        <end position="272"/>
    </location>
</feature>
<keyword evidence="3" id="KW-0274">FAD</keyword>
<dbReference type="Pfam" id="PF01565">
    <property type="entry name" value="FAD_binding_4"/>
    <property type="match status" value="1"/>
</dbReference>
<evidence type="ECO:0000256" key="3">
    <source>
        <dbReference type="ARBA" id="ARBA00022827"/>
    </source>
</evidence>
<reference evidence="7" key="2">
    <citation type="submission" date="2023-05" db="EMBL/GenBank/DDBJ databases">
        <authorList>
            <consortium name="Lawrence Berkeley National Laboratory"/>
            <person name="Steindorff A."/>
            <person name="Hensen N."/>
            <person name="Bonometti L."/>
            <person name="Westerberg I."/>
            <person name="Brannstrom I.O."/>
            <person name="Guillou S."/>
            <person name="Cros-Aarteil S."/>
            <person name="Calhoun S."/>
            <person name="Haridas S."/>
            <person name="Kuo A."/>
            <person name="Mondo S."/>
            <person name="Pangilinan J."/>
            <person name="Riley R."/>
            <person name="Labutti K."/>
            <person name="Andreopoulos B."/>
            <person name="Lipzen A."/>
            <person name="Chen C."/>
            <person name="Yanf M."/>
            <person name="Daum C."/>
            <person name="Ng V."/>
            <person name="Clum A."/>
            <person name="Ohm R."/>
            <person name="Martin F."/>
            <person name="Silar P."/>
            <person name="Natvig D."/>
            <person name="Lalanne C."/>
            <person name="Gautier V."/>
            <person name="Ament-Velasquez S.L."/>
            <person name="Kruys A."/>
            <person name="Hutchinson M.I."/>
            <person name="Powell A.J."/>
            <person name="Barry K."/>
            <person name="Miller A.N."/>
            <person name="Grigoriev I.V."/>
            <person name="Debuchy R."/>
            <person name="Gladieux P."/>
            <person name="Thoren M.H."/>
            <person name="Johannesson H."/>
        </authorList>
    </citation>
    <scope>NUCLEOTIDE SEQUENCE</scope>
    <source>
        <strain evidence="7">CBS 359.72</strain>
    </source>
</reference>
<dbReference type="Gene3D" id="3.30.43.10">
    <property type="entry name" value="Uridine Diphospho-n-acetylenolpyruvylglucosamine Reductase, domain 2"/>
    <property type="match status" value="1"/>
</dbReference>
<accession>A0AAN7HG13</accession>
<protein>
    <submittedName>
        <fullName evidence="7">FAD linked oxidase</fullName>
    </submittedName>
</protein>
<dbReference type="InterPro" id="IPR016166">
    <property type="entry name" value="FAD-bd_PCMH"/>
</dbReference>
<evidence type="ECO:0000256" key="4">
    <source>
        <dbReference type="ARBA" id="ARBA00023002"/>
    </source>
</evidence>
<evidence type="ECO:0000256" key="5">
    <source>
        <dbReference type="SAM" id="MobiDB-lite"/>
    </source>
</evidence>
<dbReference type="PROSITE" id="PS51387">
    <property type="entry name" value="FAD_PCMH"/>
    <property type="match status" value="1"/>
</dbReference>
<dbReference type="InterPro" id="IPR016169">
    <property type="entry name" value="FAD-bd_PCMH_sub2"/>
</dbReference>
<gene>
    <name evidence="7" type="ORF">C7999DRAFT_40494</name>
</gene>
<reference evidence="7" key="1">
    <citation type="journal article" date="2023" name="Mol. Phylogenet. Evol.">
        <title>Genome-scale phylogeny and comparative genomics of the fungal order Sordariales.</title>
        <authorList>
            <person name="Hensen N."/>
            <person name="Bonometti L."/>
            <person name="Westerberg I."/>
            <person name="Brannstrom I.O."/>
            <person name="Guillou S."/>
            <person name="Cros-Aarteil S."/>
            <person name="Calhoun S."/>
            <person name="Haridas S."/>
            <person name="Kuo A."/>
            <person name="Mondo S."/>
            <person name="Pangilinan J."/>
            <person name="Riley R."/>
            <person name="LaButti K."/>
            <person name="Andreopoulos B."/>
            <person name="Lipzen A."/>
            <person name="Chen C."/>
            <person name="Yan M."/>
            <person name="Daum C."/>
            <person name="Ng V."/>
            <person name="Clum A."/>
            <person name="Steindorff A."/>
            <person name="Ohm R.A."/>
            <person name="Martin F."/>
            <person name="Silar P."/>
            <person name="Natvig D.O."/>
            <person name="Lalanne C."/>
            <person name="Gautier V."/>
            <person name="Ament-Velasquez S.L."/>
            <person name="Kruys A."/>
            <person name="Hutchinson M.I."/>
            <person name="Powell A.J."/>
            <person name="Barry K."/>
            <person name="Miller A.N."/>
            <person name="Grigoriev I.V."/>
            <person name="Debuchy R."/>
            <person name="Gladieux P."/>
            <person name="Hiltunen Thoren M."/>
            <person name="Johannesson H."/>
        </authorList>
    </citation>
    <scope>NUCLEOTIDE SEQUENCE</scope>
    <source>
        <strain evidence="7">CBS 359.72</strain>
    </source>
</reference>
<evidence type="ECO:0000256" key="2">
    <source>
        <dbReference type="ARBA" id="ARBA00022630"/>
    </source>
</evidence>
<proteinExistence type="inferred from homology"/>
<dbReference type="GO" id="GO:0071949">
    <property type="term" value="F:FAD binding"/>
    <property type="evidence" value="ECO:0007669"/>
    <property type="project" value="InterPro"/>
</dbReference>
<dbReference type="PANTHER" id="PTHR42973:SF54">
    <property type="entry name" value="FAD-BINDING PCMH-TYPE DOMAIN-CONTAINING PROTEIN"/>
    <property type="match status" value="1"/>
</dbReference>
<comment type="caution">
    <text evidence="7">The sequence shown here is derived from an EMBL/GenBank/DDBJ whole genome shotgun (WGS) entry which is preliminary data.</text>
</comment>
<dbReference type="InterPro" id="IPR016167">
    <property type="entry name" value="FAD-bd_PCMH_sub1"/>
</dbReference>
<dbReference type="AlphaFoldDB" id="A0AAN7HG13"/>